<organism evidence="1 2">
    <name type="scientific">Sphingomonas aerolata</name>
    <dbReference type="NCBI Taxonomy" id="185951"/>
    <lineage>
        <taxon>Bacteria</taxon>
        <taxon>Pseudomonadati</taxon>
        <taxon>Pseudomonadota</taxon>
        <taxon>Alphaproteobacteria</taxon>
        <taxon>Sphingomonadales</taxon>
        <taxon>Sphingomonadaceae</taxon>
        <taxon>Sphingomonas</taxon>
    </lineage>
</organism>
<accession>A0A2T4YU69</accession>
<proteinExistence type="predicted"/>
<name>A0A2T4YU69_9SPHN</name>
<dbReference type="Gene3D" id="1.10.10.10">
    <property type="entry name" value="Winged helix-like DNA-binding domain superfamily/Winged helix DNA-binding domain"/>
    <property type="match status" value="1"/>
</dbReference>
<evidence type="ECO:0000313" key="2">
    <source>
        <dbReference type="Proteomes" id="UP000240996"/>
    </source>
</evidence>
<evidence type="ECO:0000313" key="1">
    <source>
        <dbReference type="EMBL" id="PTM47354.1"/>
    </source>
</evidence>
<dbReference type="SUPFAM" id="SSF46785">
    <property type="entry name" value="Winged helix' DNA-binding domain"/>
    <property type="match status" value="1"/>
</dbReference>
<dbReference type="EMBL" id="PZZN01000001">
    <property type="protein sequence ID" value="PTM47354.1"/>
    <property type="molecule type" value="Genomic_DNA"/>
</dbReference>
<reference evidence="1 2" key="1">
    <citation type="submission" date="2018-04" db="EMBL/GenBank/DDBJ databases">
        <title>Genomic Encyclopedia of Type Strains, Phase III (KMG-III): the genomes of soil and plant-associated and newly described type strains.</title>
        <authorList>
            <person name="Whitman W."/>
        </authorList>
    </citation>
    <scope>NUCLEOTIDE SEQUENCE [LARGE SCALE GENOMIC DNA]</scope>
    <source>
        <strain evidence="1 2">NW12</strain>
    </source>
</reference>
<dbReference type="InterPro" id="IPR036388">
    <property type="entry name" value="WH-like_DNA-bd_sf"/>
</dbReference>
<keyword evidence="2" id="KW-1185">Reference proteome</keyword>
<protein>
    <recommendedName>
        <fullName evidence="3">DNA-binding MarR family transcriptional regulator</fullName>
    </recommendedName>
</protein>
<dbReference type="Proteomes" id="UP000240996">
    <property type="component" value="Unassembled WGS sequence"/>
</dbReference>
<gene>
    <name evidence="1" type="ORF">C8J24_0750</name>
</gene>
<comment type="caution">
    <text evidence="1">The sequence shown here is derived from an EMBL/GenBank/DDBJ whole genome shotgun (WGS) entry which is preliminary data.</text>
</comment>
<dbReference type="InterPro" id="IPR036390">
    <property type="entry name" value="WH_DNA-bd_sf"/>
</dbReference>
<dbReference type="AlphaFoldDB" id="A0A2T4YU69"/>
<sequence>MSYAIPFMRLLNGARPGPALAPAAVDPARLVSAAKHLYELRRQRDAAFGADLFSEPAWDMLLDLFISHHEGRQLSVSAVCIGARAPSATALRYLAILQEAGLVLRTRDKNDGRRSHIQLSVVGRQRMSDLLAGLVDC</sequence>
<evidence type="ECO:0008006" key="3">
    <source>
        <dbReference type="Google" id="ProtNLM"/>
    </source>
</evidence>